<evidence type="ECO:0000313" key="10">
    <source>
        <dbReference type="EMBL" id="SAK56572.1"/>
    </source>
</evidence>
<keyword evidence="5" id="KW-0547">Nucleotide-binding</keyword>
<protein>
    <recommendedName>
        <fullName evidence="2">histidine kinase</fullName>
        <ecNumber evidence="2">2.7.13.3</ecNumber>
    </recommendedName>
</protein>
<gene>
    <name evidence="10" type="ORF">AWB76_02319</name>
</gene>
<dbReference type="GO" id="GO:0005524">
    <property type="term" value="F:ATP binding"/>
    <property type="evidence" value="ECO:0007669"/>
    <property type="project" value="UniProtKB-KW"/>
</dbReference>
<evidence type="ECO:0000256" key="6">
    <source>
        <dbReference type="ARBA" id="ARBA00022777"/>
    </source>
</evidence>
<dbReference type="SMART" id="SM00388">
    <property type="entry name" value="HisKA"/>
    <property type="match status" value="1"/>
</dbReference>
<dbReference type="GO" id="GO:0000156">
    <property type="term" value="F:phosphorelay response regulator activity"/>
    <property type="evidence" value="ECO:0007669"/>
    <property type="project" value="TreeGrafter"/>
</dbReference>
<evidence type="ECO:0000256" key="4">
    <source>
        <dbReference type="ARBA" id="ARBA00022679"/>
    </source>
</evidence>
<dbReference type="Gene3D" id="1.10.287.130">
    <property type="match status" value="1"/>
</dbReference>
<reference evidence="11" key="1">
    <citation type="submission" date="2016-01" db="EMBL/GenBank/DDBJ databases">
        <authorList>
            <person name="Peeters Charlotte."/>
        </authorList>
    </citation>
    <scope>NUCLEOTIDE SEQUENCE [LARGE SCALE GENOMIC DNA]</scope>
</reference>
<keyword evidence="11" id="KW-1185">Reference proteome</keyword>
<keyword evidence="7" id="KW-0067">ATP-binding</keyword>
<keyword evidence="6 10" id="KW-0418">Kinase</keyword>
<keyword evidence="8" id="KW-0902">Two-component regulatory system</keyword>
<evidence type="ECO:0000259" key="9">
    <source>
        <dbReference type="PROSITE" id="PS50109"/>
    </source>
</evidence>
<dbReference type="InterPro" id="IPR004358">
    <property type="entry name" value="Sig_transdc_His_kin-like_C"/>
</dbReference>
<dbReference type="Proteomes" id="UP000054624">
    <property type="component" value="Unassembled WGS sequence"/>
</dbReference>
<dbReference type="PANTHER" id="PTHR42878:SF7">
    <property type="entry name" value="SENSOR HISTIDINE KINASE GLRK"/>
    <property type="match status" value="1"/>
</dbReference>
<name>A0A158AFG5_9BURK</name>
<comment type="catalytic activity">
    <reaction evidence="1">
        <text>ATP + protein L-histidine = ADP + protein N-phospho-L-histidine.</text>
        <dbReference type="EC" id="2.7.13.3"/>
    </reaction>
</comment>
<dbReference type="PANTHER" id="PTHR42878">
    <property type="entry name" value="TWO-COMPONENT HISTIDINE KINASE"/>
    <property type="match status" value="1"/>
</dbReference>
<dbReference type="CDD" id="cd00082">
    <property type="entry name" value="HisKA"/>
    <property type="match status" value="1"/>
</dbReference>
<dbReference type="RefSeq" id="WP_061160247.1">
    <property type="nucleotide sequence ID" value="NZ_FCOI02000006.1"/>
</dbReference>
<dbReference type="EC" id="2.7.13.3" evidence="2"/>
<dbReference type="InterPro" id="IPR003661">
    <property type="entry name" value="HisK_dim/P_dom"/>
</dbReference>
<proteinExistence type="predicted"/>
<evidence type="ECO:0000256" key="5">
    <source>
        <dbReference type="ARBA" id="ARBA00022741"/>
    </source>
</evidence>
<dbReference type="EMBL" id="FCOI02000006">
    <property type="protein sequence ID" value="SAK56572.1"/>
    <property type="molecule type" value="Genomic_DNA"/>
</dbReference>
<dbReference type="InterPro" id="IPR036890">
    <property type="entry name" value="HATPase_C_sf"/>
</dbReference>
<evidence type="ECO:0000256" key="2">
    <source>
        <dbReference type="ARBA" id="ARBA00012438"/>
    </source>
</evidence>
<keyword evidence="3" id="KW-0597">Phosphoprotein</keyword>
<evidence type="ECO:0000256" key="7">
    <source>
        <dbReference type="ARBA" id="ARBA00022840"/>
    </source>
</evidence>
<dbReference type="SMART" id="SM00387">
    <property type="entry name" value="HATPase_c"/>
    <property type="match status" value="1"/>
</dbReference>
<dbReference type="STRING" id="1777137.AWB76_02319"/>
<dbReference type="InterPro" id="IPR050351">
    <property type="entry name" value="BphY/WalK/GraS-like"/>
</dbReference>
<dbReference type="InterPro" id="IPR005467">
    <property type="entry name" value="His_kinase_dom"/>
</dbReference>
<dbReference type="InterPro" id="IPR036097">
    <property type="entry name" value="HisK_dim/P_sf"/>
</dbReference>
<dbReference type="AlphaFoldDB" id="A0A158AFG5"/>
<dbReference type="OrthoDB" id="8807260at2"/>
<dbReference type="Gene3D" id="3.30.565.10">
    <property type="entry name" value="Histidine kinase-like ATPase, C-terminal domain"/>
    <property type="match status" value="1"/>
</dbReference>
<dbReference type="GO" id="GO:0007234">
    <property type="term" value="P:osmosensory signaling via phosphorelay pathway"/>
    <property type="evidence" value="ECO:0007669"/>
    <property type="project" value="TreeGrafter"/>
</dbReference>
<dbReference type="SUPFAM" id="SSF47384">
    <property type="entry name" value="Homodimeric domain of signal transducing histidine kinase"/>
    <property type="match status" value="1"/>
</dbReference>
<accession>A0A158AFG5</accession>
<keyword evidence="4" id="KW-0808">Transferase</keyword>
<evidence type="ECO:0000256" key="3">
    <source>
        <dbReference type="ARBA" id="ARBA00022553"/>
    </source>
</evidence>
<dbReference type="Pfam" id="PF00512">
    <property type="entry name" value="HisKA"/>
    <property type="match status" value="1"/>
</dbReference>
<dbReference type="PRINTS" id="PR00344">
    <property type="entry name" value="BCTRLSENSOR"/>
</dbReference>
<evidence type="ECO:0000256" key="8">
    <source>
        <dbReference type="ARBA" id="ARBA00023012"/>
    </source>
</evidence>
<sequence>MGLSDFIEHNLEELIADWTAYAAQISGHGTGLTESELRNSARDLLCAIAVDMREVQSSGQQEAKSHNEGARECGFDQIARQHADDRLANGFDINDVVAEFRALRASVLRRWERTAPRGAASFQEMIRFNEAIDQALAGSVRQYAQQTERTRDLFAGVLAHDLRSPLSAIINSSEVLLRDNSLSSRGARSVANLRGSAARMKRMIDDLLVFTRTRLGNALPIELAPQDMGRICRDAAEEVRAAYPDARIDVGLAGDLAGQWDGIRIAEMVVNLLINAVQHGAGSIRVEARGEGEQVTVAVSNEGNGIPRHALPTLFDPLTRVNPSPSPRGTAAGMGLGLYICRCIAHAHDGMIAVESAEAITTFTVCIPRQVRRRD</sequence>
<evidence type="ECO:0000313" key="11">
    <source>
        <dbReference type="Proteomes" id="UP000054624"/>
    </source>
</evidence>
<dbReference type="PROSITE" id="PS50109">
    <property type="entry name" value="HIS_KIN"/>
    <property type="match status" value="1"/>
</dbReference>
<dbReference type="GO" id="GO:0030295">
    <property type="term" value="F:protein kinase activator activity"/>
    <property type="evidence" value="ECO:0007669"/>
    <property type="project" value="TreeGrafter"/>
</dbReference>
<organism evidence="10 11">
    <name type="scientific">Caballeronia temeraria</name>
    <dbReference type="NCBI Taxonomy" id="1777137"/>
    <lineage>
        <taxon>Bacteria</taxon>
        <taxon>Pseudomonadati</taxon>
        <taxon>Pseudomonadota</taxon>
        <taxon>Betaproteobacteria</taxon>
        <taxon>Burkholderiales</taxon>
        <taxon>Burkholderiaceae</taxon>
        <taxon>Caballeronia</taxon>
    </lineage>
</organism>
<dbReference type="GO" id="GO:0000155">
    <property type="term" value="F:phosphorelay sensor kinase activity"/>
    <property type="evidence" value="ECO:0007669"/>
    <property type="project" value="InterPro"/>
</dbReference>
<dbReference type="Pfam" id="PF02518">
    <property type="entry name" value="HATPase_c"/>
    <property type="match status" value="1"/>
</dbReference>
<evidence type="ECO:0000256" key="1">
    <source>
        <dbReference type="ARBA" id="ARBA00000085"/>
    </source>
</evidence>
<feature type="domain" description="Histidine kinase" evidence="9">
    <location>
        <begin position="157"/>
        <end position="371"/>
    </location>
</feature>
<dbReference type="InterPro" id="IPR003594">
    <property type="entry name" value="HATPase_dom"/>
</dbReference>
<dbReference type="SUPFAM" id="SSF55874">
    <property type="entry name" value="ATPase domain of HSP90 chaperone/DNA topoisomerase II/histidine kinase"/>
    <property type="match status" value="1"/>
</dbReference>